<accession>A0A0N0BD98</accession>
<dbReference type="AlphaFoldDB" id="A0A0N0BD98"/>
<evidence type="ECO:0000313" key="1">
    <source>
        <dbReference type="EMBL" id="KOX69848.1"/>
    </source>
</evidence>
<protein>
    <submittedName>
        <fullName evidence="1">Uncharacterized protein</fullName>
    </submittedName>
</protein>
<evidence type="ECO:0000313" key="2">
    <source>
        <dbReference type="Proteomes" id="UP000053105"/>
    </source>
</evidence>
<keyword evidence="2" id="KW-1185">Reference proteome</keyword>
<sequence>MCRLSISFERQTRALEVKLSDHESQKAKRPSWPLPSVFLSPNFFQFHGTLRLYPLLPLITLSTSSFVLGRWWQNTASDSEEFDVVKLTPRHLSTFSEVCL</sequence>
<dbReference type="Proteomes" id="UP000053105">
    <property type="component" value="Unassembled WGS sequence"/>
</dbReference>
<reference evidence="1 2" key="1">
    <citation type="submission" date="2015-07" db="EMBL/GenBank/DDBJ databases">
        <title>The genome of Melipona quadrifasciata.</title>
        <authorList>
            <person name="Pan H."/>
            <person name="Kapheim K."/>
        </authorList>
    </citation>
    <scope>NUCLEOTIDE SEQUENCE [LARGE SCALE GENOMIC DNA]</scope>
    <source>
        <strain evidence="1">0111107301</strain>
        <tissue evidence="1">Whole body</tissue>
    </source>
</reference>
<proteinExistence type="predicted"/>
<gene>
    <name evidence="1" type="ORF">WN51_06036</name>
</gene>
<dbReference type="EMBL" id="KQ435881">
    <property type="protein sequence ID" value="KOX69848.1"/>
    <property type="molecule type" value="Genomic_DNA"/>
</dbReference>
<name>A0A0N0BD98_9HYME</name>
<organism evidence="1 2">
    <name type="scientific">Melipona quadrifasciata</name>
    <dbReference type="NCBI Taxonomy" id="166423"/>
    <lineage>
        <taxon>Eukaryota</taxon>
        <taxon>Metazoa</taxon>
        <taxon>Ecdysozoa</taxon>
        <taxon>Arthropoda</taxon>
        <taxon>Hexapoda</taxon>
        <taxon>Insecta</taxon>
        <taxon>Pterygota</taxon>
        <taxon>Neoptera</taxon>
        <taxon>Endopterygota</taxon>
        <taxon>Hymenoptera</taxon>
        <taxon>Apocrita</taxon>
        <taxon>Aculeata</taxon>
        <taxon>Apoidea</taxon>
        <taxon>Anthophila</taxon>
        <taxon>Apidae</taxon>
        <taxon>Melipona</taxon>
    </lineage>
</organism>